<sequence length="351" mass="38949">MRARVPSSRSAKLDRLLRIQSSLLSSSAAEVSPSRWVRSSLYPAQAAQLLSKPRFYQNRIAWVPSQFLSDTDPRGNFTEEVPPSKPHLCASPMSLCDTVAAQDDGVVPMLNASFLHETSLFALLLRHPLPSSPLSPLSRLSERFPVLVDTSAALHAHLPPVPAMHYGMQHGHWKVCVPDSDGASWFAAATSALNVQLSFSSDGIRNGTAYLLSDDRRRSKESADEVSRQALDCLASGDYLENLIWPTECSSDVRHGITADCVWIDAVTVKRYSLGYYSDAIWVPFHPNLTFASWNRIRCLRDSKRVSKSSPVDGECVERPTSPNSRCGWDSIESTKRLDCRGELFICPLEM</sequence>
<dbReference type="AlphaFoldDB" id="A0A0M9G6G7"/>
<dbReference type="EMBL" id="LGTL01000004">
    <property type="protein sequence ID" value="KPA83236.1"/>
    <property type="molecule type" value="Genomic_DNA"/>
</dbReference>
<accession>A0A0M9G6G7</accession>
<gene>
    <name evidence="1" type="ORF">ABB37_02916</name>
</gene>
<comment type="caution">
    <text evidence="1">The sequence shown here is derived from an EMBL/GenBank/DDBJ whole genome shotgun (WGS) entry which is preliminary data.</text>
</comment>
<dbReference type="Proteomes" id="UP000037923">
    <property type="component" value="Unassembled WGS sequence"/>
</dbReference>
<dbReference type="GeneID" id="26903207"/>
<evidence type="ECO:0000313" key="2">
    <source>
        <dbReference type="Proteomes" id="UP000037923"/>
    </source>
</evidence>
<protein>
    <submittedName>
        <fullName evidence="1">Uncharacterized protein</fullName>
    </submittedName>
</protein>
<dbReference type="OMA" id="ADCVWVD"/>
<dbReference type="RefSeq" id="XP_015661675.1">
    <property type="nucleotide sequence ID" value="XM_015800073.1"/>
</dbReference>
<reference evidence="1 2" key="1">
    <citation type="submission" date="2015-07" db="EMBL/GenBank/DDBJ databases">
        <title>High-quality genome of monoxenous trypanosomatid Leptomonas pyrrhocoris.</title>
        <authorList>
            <person name="Flegontov P."/>
            <person name="Butenko A."/>
            <person name="Firsov S."/>
            <person name="Vlcek C."/>
            <person name="Logacheva M.D."/>
            <person name="Field M."/>
            <person name="Filatov D."/>
            <person name="Flegontova O."/>
            <person name="Gerasimov E."/>
            <person name="Jackson A.P."/>
            <person name="Kelly S."/>
            <person name="Opperdoes F."/>
            <person name="O'Reilly A."/>
            <person name="Votypka J."/>
            <person name="Yurchenko V."/>
            <person name="Lukes J."/>
        </authorList>
    </citation>
    <scope>NUCLEOTIDE SEQUENCE [LARGE SCALE GENOMIC DNA]</scope>
    <source>
        <strain evidence="1">H10</strain>
    </source>
</reference>
<name>A0A0M9G6G7_LEPPY</name>
<dbReference type="VEuPathDB" id="TriTrypDB:LpyrH10_04_4660"/>
<proteinExistence type="predicted"/>
<evidence type="ECO:0000313" key="1">
    <source>
        <dbReference type="EMBL" id="KPA83236.1"/>
    </source>
</evidence>
<organism evidence="1 2">
    <name type="scientific">Leptomonas pyrrhocoris</name>
    <name type="common">Firebug parasite</name>
    <dbReference type="NCBI Taxonomy" id="157538"/>
    <lineage>
        <taxon>Eukaryota</taxon>
        <taxon>Discoba</taxon>
        <taxon>Euglenozoa</taxon>
        <taxon>Kinetoplastea</taxon>
        <taxon>Metakinetoplastina</taxon>
        <taxon>Trypanosomatida</taxon>
        <taxon>Trypanosomatidae</taxon>
        <taxon>Leishmaniinae</taxon>
        <taxon>Leptomonas</taxon>
    </lineage>
</organism>
<keyword evidence="2" id="KW-1185">Reference proteome</keyword>
<dbReference type="OrthoDB" id="265681at2759"/>